<dbReference type="KEGG" id="tbl:TBLA_0F01300"/>
<keyword evidence="8" id="KW-0238">DNA-binding</keyword>
<dbReference type="Gene3D" id="3.30.160.60">
    <property type="entry name" value="Classic Zinc Finger"/>
    <property type="match status" value="5"/>
</dbReference>
<dbReference type="OrthoDB" id="3437960at2759"/>
<evidence type="ECO:0000256" key="6">
    <source>
        <dbReference type="ARBA" id="ARBA00022833"/>
    </source>
</evidence>
<organism evidence="14 15">
    <name type="scientific">Henningerozyma blattae (strain ATCC 34711 / CBS 6284 / DSM 70876 / NBRC 10599 / NRRL Y-10934 / UCD 77-7)</name>
    <name type="common">Yeast</name>
    <name type="synonym">Tetrapisispora blattae</name>
    <dbReference type="NCBI Taxonomy" id="1071380"/>
    <lineage>
        <taxon>Eukaryota</taxon>
        <taxon>Fungi</taxon>
        <taxon>Dikarya</taxon>
        <taxon>Ascomycota</taxon>
        <taxon>Saccharomycotina</taxon>
        <taxon>Saccharomycetes</taxon>
        <taxon>Saccharomycetales</taxon>
        <taxon>Saccharomycetaceae</taxon>
        <taxon>Henningerozyma</taxon>
    </lineage>
</organism>
<evidence type="ECO:0000256" key="5">
    <source>
        <dbReference type="ARBA" id="ARBA00022771"/>
    </source>
</evidence>
<feature type="compositionally biased region" description="Low complexity" evidence="12">
    <location>
        <begin position="65"/>
        <end position="119"/>
    </location>
</feature>
<evidence type="ECO:0000256" key="1">
    <source>
        <dbReference type="ARBA" id="ARBA00004123"/>
    </source>
</evidence>
<feature type="region of interest" description="Disordered" evidence="12">
    <location>
        <begin position="184"/>
        <end position="216"/>
    </location>
</feature>
<dbReference type="Proteomes" id="UP000002866">
    <property type="component" value="Chromosome 6"/>
</dbReference>
<feature type="domain" description="C2H2-type" evidence="13">
    <location>
        <begin position="928"/>
        <end position="955"/>
    </location>
</feature>
<dbReference type="SMART" id="SM00355">
    <property type="entry name" value="ZnF_C2H2"/>
    <property type="match status" value="7"/>
</dbReference>
<evidence type="ECO:0000256" key="8">
    <source>
        <dbReference type="ARBA" id="ARBA00023125"/>
    </source>
</evidence>
<evidence type="ECO:0000256" key="10">
    <source>
        <dbReference type="ARBA" id="ARBA00023242"/>
    </source>
</evidence>
<reference evidence="14 15" key="1">
    <citation type="journal article" date="2011" name="Proc. Natl. Acad. Sci. U.S.A.">
        <title>Evolutionary erosion of yeast sex chromosomes by mating-type switching accidents.</title>
        <authorList>
            <person name="Gordon J.L."/>
            <person name="Armisen D."/>
            <person name="Proux-Wera E."/>
            <person name="Oheigeartaigh S.S."/>
            <person name="Byrne K.P."/>
            <person name="Wolfe K.H."/>
        </authorList>
    </citation>
    <scope>NUCLEOTIDE SEQUENCE [LARGE SCALE GENOMIC DNA]</scope>
    <source>
        <strain evidence="15">ATCC 34711 / CBS 6284 / DSM 70876 / NBRC 10599 / NRRL Y-10934 / UCD 77-7</strain>
    </source>
</reference>
<feature type="compositionally biased region" description="Low complexity" evidence="12">
    <location>
        <begin position="184"/>
        <end position="204"/>
    </location>
</feature>
<feature type="domain" description="C2H2-type" evidence="13">
    <location>
        <begin position="900"/>
        <end position="927"/>
    </location>
</feature>
<evidence type="ECO:0000256" key="12">
    <source>
        <dbReference type="SAM" id="MobiDB-lite"/>
    </source>
</evidence>
<feature type="region of interest" description="Disordered" evidence="12">
    <location>
        <begin position="33"/>
        <end position="128"/>
    </location>
</feature>
<dbReference type="eggNOG" id="KOG1721">
    <property type="taxonomic scope" value="Eukaryota"/>
</dbReference>
<dbReference type="PROSITE" id="PS00028">
    <property type="entry name" value="ZINC_FINGER_C2H2_1"/>
    <property type="match status" value="5"/>
</dbReference>
<dbReference type="FunFam" id="3.30.160.60:FF:000862">
    <property type="entry name" value="zinc finger protein 697"/>
    <property type="match status" value="1"/>
</dbReference>
<evidence type="ECO:0000256" key="3">
    <source>
        <dbReference type="ARBA" id="ARBA00022723"/>
    </source>
</evidence>
<feature type="region of interest" description="Disordered" evidence="12">
    <location>
        <begin position="582"/>
        <end position="601"/>
    </location>
</feature>
<dbReference type="InParanoid" id="I2H5M1"/>
<keyword evidence="3" id="KW-0479">Metal-binding</keyword>
<dbReference type="AlphaFoldDB" id="I2H5M1"/>
<keyword evidence="15" id="KW-1185">Reference proteome</keyword>
<feature type="region of interest" description="Disordered" evidence="12">
    <location>
        <begin position="295"/>
        <end position="326"/>
    </location>
</feature>
<keyword evidence="4" id="KW-0677">Repeat</keyword>
<dbReference type="HOGENOM" id="CLU_014727_0_0_1"/>
<dbReference type="PANTHER" id="PTHR19818:SF139">
    <property type="entry name" value="PAIR-RULE PROTEIN ODD-PAIRED"/>
    <property type="match status" value="1"/>
</dbReference>
<evidence type="ECO:0000256" key="11">
    <source>
        <dbReference type="PROSITE-ProRule" id="PRU00042"/>
    </source>
</evidence>
<evidence type="ECO:0000256" key="7">
    <source>
        <dbReference type="ARBA" id="ARBA00023015"/>
    </source>
</evidence>
<evidence type="ECO:0000256" key="9">
    <source>
        <dbReference type="ARBA" id="ARBA00023163"/>
    </source>
</evidence>
<dbReference type="InterPro" id="IPR013087">
    <property type="entry name" value="Znf_C2H2_type"/>
</dbReference>
<comment type="subcellular location">
    <subcellularLocation>
        <location evidence="1">Nucleus</location>
    </subcellularLocation>
</comment>
<dbReference type="GO" id="GO:0000981">
    <property type="term" value="F:DNA-binding transcription factor activity, RNA polymerase II-specific"/>
    <property type="evidence" value="ECO:0007669"/>
    <property type="project" value="TreeGrafter"/>
</dbReference>
<evidence type="ECO:0000313" key="15">
    <source>
        <dbReference type="Proteomes" id="UP000002866"/>
    </source>
</evidence>
<dbReference type="GO" id="GO:0000978">
    <property type="term" value="F:RNA polymerase II cis-regulatory region sequence-specific DNA binding"/>
    <property type="evidence" value="ECO:0007669"/>
    <property type="project" value="TreeGrafter"/>
</dbReference>
<gene>
    <name evidence="14" type="primary">TBLA0F01300</name>
    <name evidence="14" type="ORF">TBLA_0F01300</name>
</gene>
<dbReference type="SUPFAM" id="SSF57667">
    <property type="entry name" value="beta-beta-alpha zinc fingers"/>
    <property type="match status" value="3"/>
</dbReference>
<dbReference type="FunCoup" id="I2H5M1">
    <property type="interactions" value="404"/>
</dbReference>
<evidence type="ECO:0000313" key="14">
    <source>
        <dbReference type="EMBL" id="CCH61673.1"/>
    </source>
</evidence>
<dbReference type="Pfam" id="PF21816">
    <property type="entry name" value="Zap1_zf1"/>
    <property type="match status" value="1"/>
</dbReference>
<keyword evidence="7" id="KW-0805">Transcription regulation</keyword>
<protein>
    <recommendedName>
        <fullName evidence="13">C2H2-type domain-containing protein</fullName>
    </recommendedName>
</protein>
<dbReference type="InterPro" id="IPR040792">
    <property type="entry name" value="Zap1_Znf2"/>
</dbReference>
<proteinExistence type="inferred from homology"/>
<dbReference type="Gene3D" id="6.10.140.370">
    <property type="match status" value="1"/>
</dbReference>
<dbReference type="PANTHER" id="PTHR19818">
    <property type="entry name" value="ZINC FINGER PROTEIN ZIC AND GLI"/>
    <property type="match status" value="1"/>
</dbReference>
<dbReference type="Pfam" id="PF18217">
    <property type="entry name" value="Zap1_zf2"/>
    <property type="match status" value="1"/>
</dbReference>
<feature type="compositionally biased region" description="Polar residues" evidence="12">
    <location>
        <begin position="205"/>
        <end position="216"/>
    </location>
</feature>
<dbReference type="FunFam" id="3.30.160.60:FF:001498">
    <property type="entry name" value="Zinc finger protein 404"/>
    <property type="match status" value="1"/>
</dbReference>
<keyword evidence="9" id="KW-0804">Transcription</keyword>
<dbReference type="InterPro" id="IPR036236">
    <property type="entry name" value="Znf_C2H2_sf"/>
</dbReference>
<dbReference type="EMBL" id="HE806321">
    <property type="protein sequence ID" value="CCH61673.1"/>
    <property type="molecule type" value="Genomic_DNA"/>
</dbReference>
<dbReference type="GO" id="GO:0008270">
    <property type="term" value="F:zinc ion binding"/>
    <property type="evidence" value="ECO:0007669"/>
    <property type="project" value="UniProtKB-KW"/>
</dbReference>
<feature type="compositionally biased region" description="Polar residues" evidence="12">
    <location>
        <begin position="585"/>
        <end position="601"/>
    </location>
</feature>
<dbReference type="InterPro" id="IPR048420">
    <property type="entry name" value="Zap1-like_Znf1"/>
</dbReference>
<dbReference type="RefSeq" id="XP_004181192.1">
    <property type="nucleotide sequence ID" value="XM_004181144.1"/>
</dbReference>
<dbReference type="STRING" id="1071380.I2H5M1"/>
<feature type="compositionally biased region" description="Low complexity" evidence="12">
    <location>
        <begin position="300"/>
        <end position="320"/>
    </location>
</feature>
<evidence type="ECO:0000256" key="2">
    <source>
        <dbReference type="ARBA" id="ARBA00006991"/>
    </source>
</evidence>
<dbReference type="InterPro" id="IPR050329">
    <property type="entry name" value="GLI_C2H2-zinc-finger"/>
</dbReference>
<accession>I2H5M1</accession>
<dbReference type="GeneID" id="14496782"/>
<evidence type="ECO:0000256" key="4">
    <source>
        <dbReference type="ARBA" id="ARBA00022737"/>
    </source>
</evidence>
<name>I2H5M1_HENB6</name>
<keyword evidence="10" id="KW-0539">Nucleus</keyword>
<dbReference type="PROSITE" id="PS50157">
    <property type="entry name" value="ZINC_FINGER_C2H2_2"/>
    <property type="match status" value="4"/>
</dbReference>
<dbReference type="GO" id="GO:0045944">
    <property type="term" value="P:positive regulation of transcription by RNA polymerase II"/>
    <property type="evidence" value="ECO:0007669"/>
    <property type="project" value="UniProtKB-ARBA"/>
</dbReference>
<comment type="similarity">
    <text evidence="2">Belongs to the krueppel C2H2-type zinc-finger protein family.</text>
</comment>
<feature type="domain" description="C2H2-type" evidence="13">
    <location>
        <begin position="870"/>
        <end position="899"/>
    </location>
</feature>
<keyword evidence="5 11" id="KW-0863">Zinc-finger</keyword>
<dbReference type="Pfam" id="PF00096">
    <property type="entry name" value="zf-C2H2"/>
    <property type="match status" value="3"/>
</dbReference>
<sequence length="985" mass="111113">MPNIQGEGFVHGHIHNYDNMTYIHGHVHRLSSNNNSNNISSMNSSTSVNSTTAGDILDNNDNIPTSYSSATSTSGNDSTTNNNNNNNSNNTGSNSIGNNNTDNNNNSNLRNASNTSNNTFPNSDNTNSMVDKSSIMDCQHFEFIDYHDLINSDSNRLLSNMEATDFSIDINSFNNLTQSLSNRTNLSTTSSNHNNDITANTNNNSQGTNTKSSGNTKVLSTNAYATDLMIVNPPANKKPKVASDLNTPPISDDDKANTSCEIDSCNRNSKVLEVCCDMDHGNDSHFYNCTDSTHNHHRNQNSSVSNNNNSNTSHNTQVSSASNSEGQMNIFNDSTFNDLNIYTELPSSYFDSTLLQLHNNNNNAHSQIEHSNTIPSIQNSNQYYSDLSQNVRHLALNQLPTIDCDLTCEQSNCSTYNSNNSKPNYEKQFVSSNTEGNSMYQKNGINDSTVTPHTNSISNTTTSSTATPVVSMVPQQHEHVVNSKMDMKIMEDLCSISSLYDLPFAQHMNHVNNLHSHSHNHENYHNNNTPTGTEENTPPQVVNLLENFNKSPKSYTTEKLKSTNHFAHHHHFIHLHPHQAKVTKPSKNSSNQNASSLIISNASPAQQKFSYERRREDMVAKSQINKEPIRISHSSSSIENQNQSQQSSFVQQHIINGNGSILNKSLINQKKPAKEKNVIGFNWNFKNQENIEDSDIVCKWENCSRKFKSLFDLQSHILHEHLAIEAQKQDAKRNFDCQWKDCQTQSNDICTLINHINTDHGINFDIKFKNPKVEEENWEKDKLFHHSLHCNDKLAHNIKDENKANSSSFVKDEYTPKIGTKNSSKNVKGVNSGNVKLQCHWEDCTDVFATPEELSNHLENFHLPRGKNSYECKWHNCHKVFKQRQKILRHLKTHSGFKPFKCDVCSRCFSSKETLIQHYRTHSGEKPYKCEICGKSFSISSSLKIHVRTHTGEKPFECKVCGKRFVESSNYSKHMKVHQHEKMGI</sequence>
<feature type="region of interest" description="Disordered" evidence="12">
    <location>
        <begin position="234"/>
        <end position="258"/>
    </location>
</feature>
<dbReference type="FunFam" id="3.30.160.60:FF:000774">
    <property type="entry name" value="Zinc finger protein"/>
    <property type="match status" value="1"/>
</dbReference>
<feature type="compositionally biased region" description="Low complexity" evidence="12">
    <location>
        <begin position="33"/>
        <end position="52"/>
    </location>
</feature>
<keyword evidence="6" id="KW-0862">Zinc</keyword>
<evidence type="ECO:0000259" key="13">
    <source>
        <dbReference type="PROSITE" id="PS50157"/>
    </source>
</evidence>
<feature type="domain" description="C2H2-type" evidence="13">
    <location>
        <begin position="956"/>
        <end position="983"/>
    </location>
</feature>
<dbReference type="GO" id="GO:0005634">
    <property type="term" value="C:nucleus"/>
    <property type="evidence" value="ECO:0007669"/>
    <property type="project" value="UniProtKB-SubCell"/>
</dbReference>